<keyword evidence="6 9" id="KW-1133">Transmembrane helix</keyword>
<evidence type="ECO:0000256" key="7">
    <source>
        <dbReference type="ARBA" id="ARBA00023136"/>
    </source>
</evidence>
<evidence type="ECO:0000256" key="4">
    <source>
        <dbReference type="ARBA" id="ARBA00022679"/>
    </source>
</evidence>
<feature type="transmembrane region" description="Helical" evidence="9">
    <location>
        <begin position="161"/>
        <end position="184"/>
    </location>
</feature>
<dbReference type="GO" id="GO:0042158">
    <property type="term" value="P:lipoprotein biosynthetic process"/>
    <property type="evidence" value="ECO:0007669"/>
    <property type="project" value="UniProtKB-UniRule"/>
</dbReference>
<evidence type="ECO:0000313" key="12">
    <source>
        <dbReference type="Proteomes" id="UP001165393"/>
    </source>
</evidence>
<dbReference type="Proteomes" id="UP001165393">
    <property type="component" value="Unassembled WGS sequence"/>
</dbReference>
<reference evidence="11 12" key="1">
    <citation type="journal article" date="2013" name="Antonie Van Leeuwenhoek">
        <title>Echinimonas agarilytica gen. nov., sp. nov., a new gammaproteobacterium isolated from the sea urchin Strongylocentrotus intermedius.</title>
        <authorList>
            <person name="Nedashkovskaya O.I."/>
            <person name="Stenkova A.M."/>
            <person name="Zhukova N.V."/>
            <person name="Van Trappen S."/>
            <person name="Lee J.S."/>
            <person name="Kim S.B."/>
        </authorList>
    </citation>
    <scope>NUCLEOTIDE SEQUENCE [LARGE SCALE GENOMIC DNA]</scope>
    <source>
        <strain evidence="11 12">KMM 6351</strain>
    </source>
</reference>
<keyword evidence="5 9" id="KW-0812">Transmembrane</keyword>
<comment type="similarity">
    <text evidence="2 9">Belongs to the CN hydrolase family. Apolipoprotein N-acyltransferase subfamily.</text>
</comment>
<dbReference type="AlphaFoldDB" id="A0AA42B706"/>
<feature type="transmembrane region" description="Helical" evidence="9">
    <location>
        <begin position="88"/>
        <end position="114"/>
    </location>
</feature>
<comment type="pathway">
    <text evidence="9">Protein modification; lipoprotein biosynthesis (N-acyl transfer).</text>
</comment>
<dbReference type="EC" id="2.3.1.269" evidence="9"/>
<evidence type="ECO:0000313" key="11">
    <source>
        <dbReference type="EMBL" id="MCM2679091.1"/>
    </source>
</evidence>
<keyword evidence="12" id="KW-1185">Reference proteome</keyword>
<name>A0AA42B706_9GAMM</name>
<dbReference type="InterPro" id="IPR045378">
    <property type="entry name" value="LNT_N"/>
</dbReference>
<dbReference type="InterPro" id="IPR003010">
    <property type="entry name" value="C-N_Hydrolase"/>
</dbReference>
<dbReference type="InterPro" id="IPR036526">
    <property type="entry name" value="C-N_Hydrolase_sf"/>
</dbReference>
<organism evidence="11 12">
    <name type="scientific">Echinimonas agarilytica</name>
    <dbReference type="NCBI Taxonomy" id="1215918"/>
    <lineage>
        <taxon>Bacteria</taxon>
        <taxon>Pseudomonadati</taxon>
        <taxon>Pseudomonadota</taxon>
        <taxon>Gammaproteobacteria</taxon>
        <taxon>Alteromonadales</taxon>
        <taxon>Echinimonadaceae</taxon>
        <taxon>Echinimonas</taxon>
    </lineage>
</organism>
<dbReference type="GO" id="GO:0016410">
    <property type="term" value="F:N-acyltransferase activity"/>
    <property type="evidence" value="ECO:0007669"/>
    <property type="project" value="UniProtKB-UniRule"/>
</dbReference>
<comment type="function">
    <text evidence="9">Catalyzes the phospholipid dependent N-acylation of the N-terminal cysteine of apolipoprotein, the last step in lipoprotein maturation.</text>
</comment>
<dbReference type="RefSeq" id="WP_251260456.1">
    <property type="nucleotide sequence ID" value="NZ_JAMQGP010000002.1"/>
</dbReference>
<dbReference type="Pfam" id="PF20154">
    <property type="entry name" value="LNT_N"/>
    <property type="match status" value="1"/>
</dbReference>
<comment type="subcellular location">
    <subcellularLocation>
        <location evidence="1 9">Cell membrane</location>
        <topology evidence="1 9">Multi-pass membrane protein</topology>
    </subcellularLocation>
</comment>
<dbReference type="PANTHER" id="PTHR38686">
    <property type="entry name" value="APOLIPOPROTEIN N-ACYLTRANSFERASE"/>
    <property type="match status" value="1"/>
</dbReference>
<evidence type="ECO:0000256" key="8">
    <source>
        <dbReference type="ARBA" id="ARBA00023315"/>
    </source>
</evidence>
<feature type="transmembrane region" description="Helical" evidence="9">
    <location>
        <begin position="12"/>
        <end position="29"/>
    </location>
</feature>
<keyword evidence="7 9" id="KW-0472">Membrane</keyword>
<dbReference type="GO" id="GO:0005886">
    <property type="term" value="C:plasma membrane"/>
    <property type="evidence" value="ECO:0007669"/>
    <property type="project" value="UniProtKB-SubCell"/>
</dbReference>
<comment type="caution">
    <text evidence="11">The sequence shown here is derived from an EMBL/GenBank/DDBJ whole genome shotgun (WGS) entry which is preliminary data.</text>
</comment>
<feature type="domain" description="CN hydrolase" evidence="10">
    <location>
        <begin position="228"/>
        <end position="479"/>
    </location>
</feature>
<evidence type="ECO:0000256" key="1">
    <source>
        <dbReference type="ARBA" id="ARBA00004651"/>
    </source>
</evidence>
<feature type="transmembrane region" description="Helical" evidence="9">
    <location>
        <begin position="489"/>
        <end position="508"/>
    </location>
</feature>
<dbReference type="Gene3D" id="3.60.110.10">
    <property type="entry name" value="Carbon-nitrogen hydrolase"/>
    <property type="match status" value="1"/>
</dbReference>
<dbReference type="InterPro" id="IPR004563">
    <property type="entry name" value="Apolipo_AcylTrfase"/>
</dbReference>
<feature type="transmembrane region" description="Helical" evidence="9">
    <location>
        <begin position="58"/>
        <end position="76"/>
    </location>
</feature>
<evidence type="ECO:0000256" key="3">
    <source>
        <dbReference type="ARBA" id="ARBA00022475"/>
    </source>
</evidence>
<dbReference type="CDD" id="cd07571">
    <property type="entry name" value="ALP_N-acyl_transferase"/>
    <property type="match status" value="1"/>
</dbReference>
<dbReference type="SUPFAM" id="SSF56317">
    <property type="entry name" value="Carbon-nitrogen hydrolase"/>
    <property type="match status" value="1"/>
</dbReference>
<accession>A0AA42B706</accession>
<dbReference type="Pfam" id="PF00795">
    <property type="entry name" value="CN_hydrolase"/>
    <property type="match status" value="1"/>
</dbReference>
<dbReference type="HAMAP" id="MF_01148">
    <property type="entry name" value="Lnt"/>
    <property type="match status" value="1"/>
</dbReference>
<keyword evidence="4 9" id="KW-0808">Transferase</keyword>
<dbReference type="EMBL" id="JAMQGP010000002">
    <property type="protein sequence ID" value="MCM2679091.1"/>
    <property type="molecule type" value="Genomic_DNA"/>
</dbReference>
<comment type="catalytic activity">
    <reaction evidence="9">
        <text>N-terminal S-1,2-diacyl-sn-glyceryl-L-cysteinyl-[lipoprotein] + a glycerophospholipid = N-acyl-S-1,2-diacyl-sn-glyceryl-L-cysteinyl-[lipoprotein] + a 2-acyl-sn-glycero-3-phospholipid + H(+)</text>
        <dbReference type="Rhea" id="RHEA:48228"/>
        <dbReference type="Rhea" id="RHEA-COMP:14681"/>
        <dbReference type="Rhea" id="RHEA-COMP:14684"/>
        <dbReference type="ChEBI" id="CHEBI:15378"/>
        <dbReference type="ChEBI" id="CHEBI:136912"/>
        <dbReference type="ChEBI" id="CHEBI:140656"/>
        <dbReference type="ChEBI" id="CHEBI:140657"/>
        <dbReference type="ChEBI" id="CHEBI:140660"/>
        <dbReference type="EC" id="2.3.1.269"/>
    </reaction>
</comment>
<dbReference type="PROSITE" id="PS50263">
    <property type="entry name" value="CN_HYDROLASE"/>
    <property type="match status" value="1"/>
</dbReference>
<proteinExistence type="inferred from homology"/>
<keyword evidence="3 9" id="KW-1003">Cell membrane</keyword>
<dbReference type="NCBIfam" id="TIGR00546">
    <property type="entry name" value="lnt"/>
    <property type="match status" value="1"/>
</dbReference>
<protein>
    <recommendedName>
        <fullName evidence="9">Apolipoprotein N-acyltransferase</fullName>
        <shortName evidence="9">ALP N-acyltransferase</shortName>
        <ecNumber evidence="9">2.3.1.269</ecNumber>
    </recommendedName>
</protein>
<evidence type="ECO:0000259" key="10">
    <source>
        <dbReference type="PROSITE" id="PS50263"/>
    </source>
</evidence>
<evidence type="ECO:0000256" key="2">
    <source>
        <dbReference type="ARBA" id="ARBA00010065"/>
    </source>
</evidence>
<gene>
    <name evidence="9 11" type="primary">lnt</name>
    <name evidence="11" type="ORF">NAF29_05280</name>
</gene>
<dbReference type="PANTHER" id="PTHR38686:SF1">
    <property type="entry name" value="APOLIPOPROTEIN N-ACYLTRANSFERASE"/>
    <property type="match status" value="1"/>
</dbReference>
<evidence type="ECO:0000256" key="5">
    <source>
        <dbReference type="ARBA" id="ARBA00022692"/>
    </source>
</evidence>
<sequence>MKWVKTDLRSWMMALAAVLFGAVMPLAYAPYNMSVVAPLSVLGFYAVLQMSRTLRMATWIGFIYGFGTFAVGISWIHVSIDQFGGVPLIVSIALMILLCGYLALFPAMSGWLWYRICHDKPAILSAFAFPSIWLVTEYLRGELLTGFPWLAMGYSQTHSWLFEWAPIIGVQGIGWLVVFIGVLLTQTVHPKRLVWALPIIALVGFGTFKASNFIQAEHTGKFAKVALVQGNVPQIIKWDPESQWPTMRLYQDMSRPYYDHDIVVWPEAAIPAVELSAQDYLHNIDSTLAWRESAMITGIIDYQPRTRSYFNNLVVLGRTESEGENPSYYYGNSNRYSKHHLLPIGEFVPLGDLLRPLAPLFNLPMSSFSRGDYIQTNLLANGWKLAPALCYEILFTEQVRLNVRIDTDFIITVSNDAWFGDSIGPHQHLQIAQMRAKELARPVIRTTNNGITAIIDADGSITDQIPQFEAKVLSAEVNQYRGQTLFSRYGHYPIAILSVLSILIAAITRRRHSTIR</sequence>
<feature type="transmembrane region" description="Helical" evidence="9">
    <location>
        <begin position="193"/>
        <end position="214"/>
    </location>
</feature>
<keyword evidence="8 9" id="KW-0012">Acyltransferase</keyword>
<evidence type="ECO:0000256" key="6">
    <source>
        <dbReference type="ARBA" id="ARBA00022989"/>
    </source>
</evidence>
<evidence type="ECO:0000256" key="9">
    <source>
        <dbReference type="HAMAP-Rule" id="MF_01148"/>
    </source>
</evidence>